<keyword evidence="4 7" id="KW-0812">Transmembrane</keyword>
<keyword evidence="5 7" id="KW-1133">Transmembrane helix</keyword>
<evidence type="ECO:0000256" key="2">
    <source>
        <dbReference type="ARBA" id="ARBA00022448"/>
    </source>
</evidence>
<keyword evidence="10" id="KW-1185">Reference proteome</keyword>
<evidence type="ECO:0000256" key="1">
    <source>
        <dbReference type="ARBA" id="ARBA00004651"/>
    </source>
</evidence>
<dbReference type="CDD" id="cd06261">
    <property type="entry name" value="TM_PBP2"/>
    <property type="match status" value="1"/>
</dbReference>
<reference evidence="9 10" key="1">
    <citation type="journal article" date="2019" name="Int. J. Syst. Evol. Microbiol.">
        <title>The Global Catalogue of Microorganisms (GCM) 10K type strain sequencing project: providing services to taxonomists for standard genome sequencing and annotation.</title>
        <authorList>
            <consortium name="The Broad Institute Genomics Platform"/>
            <consortium name="The Broad Institute Genome Sequencing Center for Infectious Disease"/>
            <person name="Wu L."/>
            <person name="Ma J."/>
        </authorList>
    </citation>
    <scope>NUCLEOTIDE SEQUENCE [LARGE SCALE GENOMIC DNA]</scope>
    <source>
        <strain evidence="9 10">JCM 13250</strain>
    </source>
</reference>
<feature type="transmembrane region" description="Helical" evidence="7">
    <location>
        <begin position="64"/>
        <end position="88"/>
    </location>
</feature>
<evidence type="ECO:0000259" key="8">
    <source>
        <dbReference type="PROSITE" id="PS50928"/>
    </source>
</evidence>
<feature type="transmembrane region" description="Helical" evidence="7">
    <location>
        <begin position="100"/>
        <end position="122"/>
    </location>
</feature>
<dbReference type="Gene3D" id="1.10.3720.10">
    <property type="entry name" value="MetI-like"/>
    <property type="match status" value="1"/>
</dbReference>
<keyword evidence="3" id="KW-1003">Cell membrane</keyword>
<name>A0ABN2LZJ7_9ACTN</name>
<evidence type="ECO:0000256" key="5">
    <source>
        <dbReference type="ARBA" id="ARBA00022989"/>
    </source>
</evidence>
<accession>A0ABN2LZJ7</accession>
<protein>
    <submittedName>
        <fullName evidence="9">ABC transporter permease</fullName>
    </submittedName>
</protein>
<evidence type="ECO:0000313" key="9">
    <source>
        <dbReference type="EMBL" id="GAA1804533.1"/>
    </source>
</evidence>
<gene>
    <name evidence="9" type="ORF">GCM10009682_27730</name>
</gene>
<evidence type="ECO:0000256" key="7">
    <source>
        <dbReference type="RuleBase" id="RU363032"/>
    </source>
</evidence>
<dbReference type="InterPro" id="IPR000515">
    <property type="entry name" value="MetI-like"/>
</dbReference>
<feature type="transmembrane region" description="Helical" evidence="7">
    <location>
        <begin position="228"/>
        <end position="246"/>
    </location>
</feature>
<evidence type="ECO:0000313" key="10">
    <source>
        <dbReference type="Proteomes" id="UP001500218"/>
    </source>
</evidence>
<dbReference type="Proteomes" id="UP001500218">
    <property type="component" value="Unassembled WGS sequence"/>
</dbReference>
<dbReference type="Pfam" id="PF00528">
    <property type="entry name" value="BPD_transp_1"/>
    <property type="match status" value="1"/>
</dbReference>
<keyword evidence="6 7" id="KW-0472">Membrane</keyword>
<evidence type="ECO:0000256" key="3">
    <source>
        <dbReference type="ARBA" id="ARBA00022475"/>
    </source>
</evidence>
<dbReference type="EMBL" id="BAAALT010000076">
    <property type="protein sequence ID" value="GAA1804533.1"/>
    <property type="molecule type" value="Genomic_DNA"/>
</dbReference>
<proteinExistence type="inferred from homology"/>
<dbReference type="SUPFAM" id="SSF161098">
    <property type="entry name" value="MetI-like"/>
    <property type="match status" value="1"/>
</dbReference>
<dbReference type="PANTHER" id="PTHR30151:SF41">
    <property type="entry name" value="ABC TRANSPORTER PERMEASE PROTEIN"/>
    <property type="match status" value="1"/>
</dbReference>
<comment type="caution">
    <text evidence="9">The sequence shown here is derived from an EMBL/GenBank/DDBJ whole genome shotgun (WGS) entry which is preliminary data.</text>
</comment>
<dbReference type="InterPro" id="IPR035906">
    <property type="entry name" value="MetI-like_sf"/>
</dbReference>
<feature type="transmembrane region" description="Helical" evidence="7">
    <location>
        <begin position="128"/>
        <end position="149"/>
    </location>
</feature>
<dbReference type="PANTHER" id="PTHR30151">
    <property type="entry name" value="ALKANE SULFONATE ABC TRANSPORTER-RELATED, MEMBRANE SUBUNIT"/>
    <property type="match status" value="1"/>
</dbReference>
<evidence type="ECO:0000256" key="6">
    <source>
        <dbReference type="ARBA" id="ARBA00023136"/>
    </source>
</evidence>
<comment type="similarity">
    <text evidence="7">Belongs to the binding-protein-dependent transport system permease family.</text>
</comment>
<feature type="domain" description="ABC transmembrane type-1" evidence="8">
    <location>
        <begin position="64"/>
        <end position="250"/>
    </location>
</feature>
<keyword evidence="2 7" id="KW-0813">Transport</keyword>
<sequence length="270" mass="29741">MSRAGMVSRLVAPLLVFVGVLGFWQFASTTLLEPGERFLLPPPMEVLRLGLFDPAAREQLLAGLWSTTVVALVGLAVSMVVGVSLGLLMSQARWVEISIYPYAVLLQTIPILAVVSQLGYWFGYDFTSRVTVCVLVSLFPIITSTLFGVKSVEPGLHDLLALYRAGRWQRLLRLQVPAALPAMINGFKISAGLSMVGAIIADFFFRQGEPGIGRLIDVYRQQLSTERLLTALFLSSLVGLVLFWSFDLLGTWVQRRRHAQRTTRTAVSAS</sequence>
<organism evidence="9 10">
    <name type="scientific">Luedemannella flava</name>
    <dbReference type="NCBI Taxonomy" id="349316"/>
    <lineage>
        <taxon>Bacteria</taxon>
        <taxon>Bacillati</taxon>
        <taxon>Actinomycetota</taxon>
        <taxon>Actinomycetes</taxon>
        <taxon>Micromonosporales</taxon>
        <taxon>Micromonosporaceae</taxon>
        <taxon>Luedemannella</taxon>
    </lineage>
</organism>
<comment type="subcellular location">
    <subcellularLocation>
        <location evidence="1 7">Cell membrane</location>
        <topology evidence="1 7">Multi-pass membrane protein</topology>
    </subcellularLocation>
</comment>
<evidence type="ECO:0000256" key="4">
    <source>
        <dbReference type="ARBA" id="ARBA00022692"/>
    </source>
</evidence>
<dbReference type="PROSITE" id="PS50928">
    <property type="entry name" value="ABC_TM1"/>
    <property type="match status" value="1"/>
</dbReference>